<keyword evidence="3" id="KW-1003">Cell membrane</keyword>
<evidence type="ECO:0000256" key="1">
    <source>
        <dbReference type="ARBA" id="ARBA00004651"/>
    </source>
</evidence>
<evidence type="ECO:0000259" key="7">
    <source>
        <dbReference type="Pfam" id="PF00884"/>
    </source>
</evidence>
<evidence type="ECO:0000256" key="4">
    <source>
        <dbReference type="ARBA" id="ARBA00022692"/>
    </source>
</evidence>
<dbReference type="GO" id="GO:0005886">
    <property type="term" value="C:plasma membrane"/>
    <property type="evidence" value="ECO:0007669"/>
    <property type="project" value="UniProtKB-SubCell"/>
</dbReference>
<dbReference type="InterPro" id="IPR017850">
    <property type="entry name" value="Alkaline_phosphatase_core_sf"/>
</dbReference>
<evidence type="ECO:0000313" key="9">
    <source>
        <dbReference type="Proteomes" id="UP000261032"/>
    </source>
</evidence>
<dbReference type="InterPro" id="IPR000917">
    <property type="entry name" value="Sulfatase_N"/>
</dbReference>
<reference evidence="8 9" key="1">
    <citation type="submission" date="2018-08" db="EMBL/GenBank/DDBJ databases">
        <title>A genome reference for cultivated species of the human gut microbiota.</title>
        <authorList>
            <person name="Zou Y."/>
            <person name="Xue W."/>
            <person name="Luo G."/>
        </authorList>
    </citation>
    <scope>NUCLEOTIDE SEQUENCE [LARGE SCALE GENOMIC DNA]</scope>
    <source>
        <strain evidence="8 9">OM06-4</strain>
    </source>
</reference>
<evidence type="ECO:0000256" key="6">
    <source>
        <dbReference type="ARBA" id="ARBA00023136"/>
    </source>
</evidence>
<gene>
    <name evidence="8" type="ORF">DXB93_03435</name>
</gene>
<dbReference type="Proteomes" id="UP000261032">
    <property type="component" value="Unassembled WGS sequence"/>
</dbReference>
<name>A0A3E3AHK0_9FIRM</name>
<dbReference type="Pfam" id="PF00884">
    <property type="entry name" value="Sulfatase"/>
    <property type="match status" value="1"/>
</dbReference>
<feature type="domain" description="Sulfatase N-terminal" evidence="7">
    <location>
        <begin position="156"/>
        <end position="447"/>
    </location>
</feature>
<comment type="pathway">
    <text evidence="2">Cell wall biogenesis; lipoteichoic acid biosynthesis.</text>
</comment>
<dbReference type="PANTHER" id="PTHR47371:SF3">
    <property type="entry name" value="PHOSPHOGLYCEROL TRANSFERASE I"/>
    <property type="match status" value="1"/>
</dbReference>
<evidence type="ECO:0000256" key="3">
    <source>
        <dbReference type="ARBA" id="ARBA00022475"/>
    </source>
</evidence>
<dbReference type="AlphaFoldDB" id="A0A3E3AHK0"/>
<comment type="subcellular location">
    <subcellularLocation>
        <location evidence="1">Cell membrane</location>
        <topology evidence="1">Multi-pass membrane protein</topology>
    </subcellularLocation>
</comment>
<accession>A0A3E3AHK0</accession>
<organism evidence="8 9">
    <name type="scientific">Thomasclavelia ramosa</name>
    <dbReference type="NCBI Taxonomy" id="1547"/>
    <lineage>
        <taxon>Bacteria</taxon>
        <taxon>Bacillati</taxon>
        <taxon>Bacillota</taxon>
        <taxon>Erysipelotrichia</taxon>
        <taxon>Erysipelotrichales</taxon>
        <taxon>Coprobacillaceae</taxon>
        <taxon>Thomasclavelia</taxon>
    </lineage>
</organism>
<evidence type="ECO:0000256" key="5">
    <source>
        <dbReference type="ARBA" id="ARBA00022989"/>
    </source>
</evidence>
<comment type="caution">
    <text evidence="8">The sequence shown here is derived from an EMBL/GenBank/DDBJ whole genome shotgun (WGS) entry which is preliminary data.</text>
</comment>
<dbReference type="SUPFAM" id="SSF53649">
    <property type="entry name" value="Alkaline phosphatase-like"/>
    <property type="match status" value="1"/>
</dbReference>
<keyword evidence="5" id="KW-1133">Transmembrane helix</keyword>
<protein>
    <submittedName>
        <fullName evidence="8">LTA synthase family protein</fullName>
    </submittedName>
</protein>
<evidence type="ECO:0000256" key="2">
    <source>
        <dbReference type="ARBA" id="ARBA00004936"/>
    </source>
</evidence>
<evidence type="ECO:0000313" key="8">
    <source>
        <dbReference type="EMBL" id="RGD86878.1"/>
    </source>
</evidence>
<keyword evidence="4" id="KW-0812">Transmembrane</keyword>
<dbReference type="CDD" id="cd16015">
    <property type="entry name" value="LTA_synthase"/>
    <property type="match status" value="1"/>
</dbReference>
<dbReference type="PANTHER" id="PTHR47371">
    <property type="entry name" value="LIPOTEICHOIC ACID SYNTHASE"/>
    <property type="match status" value="1"/>
</dbReference>
<dbReference type="EMBL" id="QUSL01000003">
    <property type="protein sequence ID" value="RGD86878.1"/>
    <property type="molecule type" value="Genomic_DNA"/>
</dbReference>
<sequence length="509" mass="58294">MVVMIERIIQLITFKEVIGSLMIFIAVLIVASIIWGNRTFSVKTLNQMIFHLKVPMDGTDDGIYTDWFLHTVPQSFVIVAFTEIIVFNLPLPAFHIYLIAHIFTIGCFAIIGSLLFALYNYQIFGYVFDMLRKTQLYEEHYVDPKGVTLTFPSCKRNIIHIYLESIENAYLAKTSGGGQDVSYMPELDALANQNINFSHHNQIGGSLTLEGTQWTIASMVGQEAGIPLLVPFNSKSYNDKSNFFSGVYTLGEILEQHGYINEIMMGSDSNFGCTSNFYKQHGNYYISDYNTAVEEGRIAKDYFVFWGYEDKKLFEFAKADITKLAKSGKPFNMELVTIDTHTPDGYVCEDCQHKYKSQYANVIACQSKQVNNFINWCKSQPWYENTTIVITGDHNSMSEKFFTNLDHDYVRTPYNCFINSAVTTKFNKNRKFSIIDMYPTILAAMGVKIDGNKLGLGVNLFSGEKTLIEQYGYRKINQEVKKKSRYYRHKLIGDDIKECEQKELSKRSD</sequence>
<dbReference type="Gene3D" id="3.40.720.10">
    <property type="entry name" value="Alkaline Phosphatase, subunit A"/>
    <property type="match status" value="1"/>
</dbReference>
<keyword evidence="6" id="KW-0472">Membrane</keyword>
<dbReference type="InterPro" id="IPR050448">
    <property type="entry name" value="OpgB/LTA_synthase_biosynth"/>
</dbReference>
<proteinExistence type="predicted"/>